<organism evidence="1 2">
    <name type="scientific">Bradyrhizobium elkanii</name>
    <dbReference type="NCBI Taxonomy" id="29448"/>
    <lineage>
        <taxon>Bacteria</taxon>
        <taxon>Pseudomonadati</taxon>
        <taxon>Pseudomonadota</taxon>
        <taxon>Alphaproteobacteria</taxon>
        <taxon>Hyphomicrobiales</taxon>
        <taxon>Nitrobacteraceae</taxon>
        <taxon>Bradyrhizobium</taxon>
    </lineage>
</organism>
<comment type="caution">
    <text evidence="1">The sequence shown here is derived from an EMBL/GenBank/DDBJ whole genome shotgun (WGS) entry which is preliminary data.</text>
</comment>
<dbReference type="Proteomes" id="UP000673383">
    <property type="component" value="Unassembled WGS sequence"/>
</dbReference>
<accession>A0A8I1YE65</accession>
<reference evidence="1" key="1">
    <citation type="submission" date="2021-02" db="EMBL/GenBank/DDBJ databases">
        <title>Genomic Encyclopedia of Type Strains, Phase IV (KMG-V): Genome sequencing to study the core and pangenomes of soil and plant-associated prokaryotes.</title>
        <authorList>
            <person name="Whitman W."/>
        </authorList>
    </citation>
    <scope>NUCLEOTIDE SEQUENCE</scope>
    <source>
        <strain evidence="1">USDA 406</strain>
    </source>
</reference>
<evidence type="ECO:0000313" key="1">
    <source>
        <dbReference type="EMBL" id="MBP1296606.1"/>
    </source>
</evidence>
<dbReference type="EMBL" id="JAFICZ010000001">
    <property type="protein sequence ID" value="MBP1296606.1"/>
    <property type="molecule type" value="Genomic_DNA"/>
</dbReference>
<sequence>MQIPRDCERLAQNVAAPDPAGFRNNARIGLARTTAALADANGNLDATRECQVNQRERFARGE</sequence>
<evidence type="ECO:0000313" key="2">
    <source>
        <dbReference type="Proteomes" id="UP000673383"/>
    </source>
</evidence>
<dbReference type="RefSeq" id="WP_209944638.1">
    <property type="nucleotide sequence ID" value="NZ_JAFICZ010000001.1"/>
</dbReference>
<dbReference type="AlphaFoldDB" id="A0A8I1YE65"/>
<gene>
    <name evidence="1" type="ORF">JOH49_006359</name>
</gene>
<proteinExistence type="predicted"/>
<name>A0A8I1YE65_BRAEL</name>
<protein>
    <submittedName>
        <fullName evidence="1">Uncharacterized protein</fullName>
    </submittedName>
</protein>